<gene>
    <name evidence="2" type="ORF">DPM19_13665</name>
</gene>
<dbReference type="Proteomes" id="UP000251891">
    <property type="component" value="Unassembled WGS sequence"/>
</dbReference>
<sequence>MSTTEAKEKNPSREKPPRKSTTPTLGFTVLDRDREALDALVARFGDGNRSEFLRQAIHVMTSIMIAEDLQEFQAYGTKQAEAAGVTDIQDVIAWQKANRKNRRGL</sequence>
<evidence type="ECO:0000313" key="3">
    <source>
        <dbReference type="Proteomes" id="UP000251891"/>
    </source>
</evidence>
<dbReference type="EMBL" id="QLYX01000005">
    <property type="protein sequence ID" value="RAY14782.1"/>
    <property type="molecule type" value="Genomic_DNA"/>
</dbReference>
<accession>A0A365H707</accession>
<dbReference type="OrthoDB" id="3479408at2"/>
<protein>
    <submittedName>
        <fullName evidence="2">Uncharacterized protein</fullName>
    </submittedName>
</protein>
<feature type="region of interest" description="Disordered" evidence="1">
    <location>
        <begin position="1"/>
        <end position="27"/>
    </location>
</feature>
<name>A0A365H707_9ACTN</name>
<dbReference type="AlphaFoldDB" id="A0A365H707"/>
<reference evidence="2 3" key="1">
    <citation type="submission" date="2018-06" db="EMBL/GenBank/DDBJ databases">
        <title>Actinomadura craniellae sp. nov. isolated from marine sponge Craniella sp.</title>
        <authorList>
            <person name="Li L."/>
            <person name="Xu Q.H."/>
            <person name="Lin H.W."/>
            <person name="Lu Y.H."/>
        </authorList>
    </citation>
    <scope>NUCLEOTIDE SEQUENCE [LARGE SCALE GENOMIC DNA]</scope>
    <source>
        <strain evidence="2 3">LHW63021</strain>
    </source>
</reference>
<evidence type="ECO:0000256" key="1">
    <source>
        <dbReference type="SAM" id="MobiDB-lite"/>
    </source>
</evidence>
<proteinExistence type="predicted"/>
<keyword evidence="3" id="KW-1185">Reference proteome</keyword>
<dbReference type="RefSeq" id="WP_111867094.1">
    <property type="nucleotide sequence ID" value="NZ_QLYX01000005.1"/>
</dbReference>
<organism evidence="2 3">
    <name type="scientific">Actinomadura craniellae</name>
    <dbReference type="NCBI Taxonomy" id="2231787"/>
    <lineage>
        <taxon>Bacteria</taxon>
        <taxon>Bacillati</taxon>
        <taxon>Actinomycetota</taxon>
        <taxon>Actinomycetes</taxon>
        <taxon>Streptosporangiales</taxon>
        <taxon>Thermomonosporaceae</taxon>
        <taxon>Actinomadura</taxon>
    </lineage>
</organism>
<evidence type="ECO:0000313" key="2">
    <source>
        <dbReference type="EMBL" id="RAY14782.1"/>
    </source>
</evidence>
<feature type="compositionally biased region" description="Basic and acidic residues" evidence="1">
    <location>
        <begin position="1"/>
        <end position="17"/>
    </location>
</feature>
<comment type="caution">
    <text evidence="2">The sequence shown here is derived from an EMBL/GenBank/DDBJ whole genome shotgun (WGS) entry which is preliminary data.</text>
</comment>